<keyword evidence="4" id="KW-1185">Reference proteome</keyword>
<dbReference type="PANTHER" id="PTHR47505">
    <property type="entry name" value="DNA UTILIZATION PROTEIN YHGH"/>
    <property type="match status" value="1"/>
</dbReference>
<dbReference type="InterPro" id="IPR000836">
    <property type="entry name" value="PRTase_dom"/>
</dbReference>
<evidence type="ECO:0000256" key="1">
    <source>
        <dbReference type="ARBA" id="ARBA00008007"/>
    </source>
</evidence>
<sequence length="168" mass="17887">MLDGVSAAVAYGPIARALALRLKYGGRPGVARTMGAAMLRLAEPGWLLVPVPLHRWRLWSRGFNQSAFIARDLGRRAGLPVAIDLLRRTRATPKLRGLGAAARARAVRNAFEVAPSGKAAGARILLVDDVCTSGATAEACARALKAAGASEVRLICWARVLPDMRSEH</sequence>
<protein>
    <submittedName>
        <fullName evidence="3">ComF family protein</fullName>
    </submittedName>
</protein>
<dbReference type="EMBL" id="FOZG01000001">
    <property type="protein sequence ID" value="SFR81914.1"/>
    <property type="molecule type" value="Genomic_DNA"/>
</dbReference>
<dbReference type="AlphaFoldDB" id="A0A1I6JSE9"/>
<dbReference type="InterPro" id="IPR029057">
    <property type="entry name" value="PRTase-like"/>
</dbReference>
<evidence type="ECO:0000259" key="2">
    <source>
        <dbReference type="Pfam" id="PF00156"/>
    </source>
</evidence>
<dbReference type="InterPro" id="IPR051910">
    <property type="entry name" value="ComF/GntX_DNA_util-trans"/>
</dbReference>
<evidence type="ECO:0000313" key="3">
    <source>
        <dbReference type="EMBL" id="SFR81914.1"/>
    </source>
</evidence>
<dbReference type="Pfam" id="PF00156">
    <property type="entry name" value="Pribosyltran"/>
    <property type="match status" value="1"/>
</dbReference>
<organism evidence="3 4">
    <name type="scientific">Sphingomonas jatrophae</name>
    <dbReference type="NCBI Taxonomy" id="1166337"/>
    <lineage>
        <taxon>Bacteria</taxon>
        <taxon>Pseudomonadati</taxon>
        <taxon>Pseudomonadota</taxon>
        <taxon>Alphaproteobacteria</taxon>
        <taxon>Sphingomonadales</taxon>
        <taxon>Sphingomonadaceae</taxon>
        <taxon>Sphingomonas</taxon>
    </lineage>
</organism>
<dbReference type="Proteomes" id="UP000198824">
    <property type="component" value="Unassembled WGS sequence"/>
</dbReference>
<dbReference type="Gene3D" id="3.40.50.2020">
    <property type="match status" value="1"/>
</dbReference>
<reference evidence="3 4" key="1">
    <citation type="submission" date="2016-10" db="EMBL/GenBank/DDBJ databases">
        <authorList>
            <person name="de Groot N.N."/>
        </authorList>
    </citation>
    <scope>NUCLEOTIDE SEQUENCE [LARGE SCALE GENOMIC DNA]</scope>
    <source>
        <strain evidence="3 4">S5-249</strain>
    </source>
</reference>
<dbReference type="CDD" id="cd06223">
    <property type="entry name" value="PRTases_typeI"/>
    <property type="match status" value="1"/>
</dbReference>
<proteinExistence type="inferred from homology"/>
<name>A0A1I6JSE9_9SPHN</name>
<dbReference type="SUPFAM" id="SSF53271">
    <property type="entry name" value="PRTase-like"/>
    <property type="match status" value="1"/>
</dbReference>
<feature type="domain" description="Phosphoribosyltransferase" evidence="2">
    <location>
        <begin position="114"/>
        <end position="158"/>
    </location>
</feature>
<dbReference type="STRING" id="1166337.SAMN05192580_0784"/>
<gene>
    <name evidence="3" type="ORF">SAMN05192580_0784</name>
</gene>
<accession>A0A1I6JSE9</accession>
<evidence type="ECO:0000313" key="4">
    <source>
        <dbReference type="Proteomes" id="UP000198824"/>
    </source>
</evidence>
<comment type="similarity">
    <text evidence="1">Belongs to the ComF/GntX family.</text>
</comment>
<dbReference type="PANTHER" id="PTHR47505:SF1">
    <property type="entry name" value="DNA UTILIZATION PROTEIN YHGH"/>
    <property type="match status" value="1"/>
</dbReference>